<accession>A0ABV2BZ02</accession>
<gene>
    <name evidence="4 8" type="primary">proC</name>
    <name evidence="8" type="ORF">ABVT43_18500</name>
</gene>
<dbReference type="EC" id="1.5.1.2" evidence="4 5"/>
<organism evidence="8 9">
    <name type="scientific">Aliikangiella maris</name>
    <dbReference type="NCBI Taxonomy" id="3162458"/>
    <lineage>
        <taxon>Bacteria</taxon>
        <taxon>Pseudomonadati</taxon>
        <taxon>Pseudomonadota</taxon>
        <taxon>Gammaproteobacteria</taxon>
        <taxon>Oceanospirillales</taxon>
        <taxon>Pleioneaceae</taxon>
        <taxon>Aliikangiella</taxon>
    </lineage>
</organism>
<dbReference type="PANTHER" id="PTHR11645">
    <property type="entry name" value="PYRROLINE-5-CARBOXYLATE REDUCTASE"/>
    <property type="match status" value="1"/>
</dbReference>
<sequence>MNTITEPSPLTITDISQGQKIAFIGCGNMAKAIINGLVASGWPAKQIIASNPSNDKLIPLANQLAIATTNNNLEAAGFADIIILAVKPQKLTQVCQQLAKVDLSKKLLISVAAGYKSEKIAEHLGQTPPIIRAMPNTPAFIQCGASGLFATSQVNEQHKNITVSIFEAVGKISWVSAESHMDVVTAIAGSSPAYIFLMMQAMIEQAVELGLEQQQAFTLVTQAVSGAAQLAQATPEKSLDTLRKEVTSPGGTTAAAITSLIGNQFESIVKQAVTASVKRGQELGNQ</sequence>
<keyword evidence="4" id="KW-0963">Cytoplasm</keyword>
<comment type="similarity">
    <text evidence="1 4">Belongs to the pyrroline-5-carboxylate reductase family.</text>
</comment>
<proteinExistence type="inferred from homology"/>
<dbReference type="HAMAP" id="MF_01925">
    <property type="entry name" value="P5C_reductase"/>
    <property type="match status" value="1"/>
</dbReference>
<reference evidence="8 9" key="1">
    <citation type="submission" date="2024-06" db="EMBL/GenBank/DDBJ databases">
        <authorList>
            <person name="Li F."/>
        </authorList>
    </citation>
    <scope>NUCLEOTIDE SEQUENCE [LARGE SCALE GENOMIC DNA]</scope>
    <source>
        <strain evidence="8 9">GXAS 311</strain>
    </source>
</reference>
<comment type="caution">
    <text evidence="8">The sequence shown here is derived from an EMBL/GenBank/DDBJ whole genome shotgun (WGS) entry which is preliminary data.</text>
</comment>
<dbReference type="InterPro" id="IPR008927">
    <property type="entry name" value="6-PGluconate_DH-like_C_sf"/>
</dbReference>
<dbReference type="PIRSF" id="PIRSF000193">
    <property type="entry name" value="Pyrrol-5-carb_rd"/>
    <property type="match status" value="1"/>
</dbReference>
<comment type="catalytic activity">
    <reaction evidence="4">
        <text>L-proline + NAD(+) = (S)-1-pyrroline-5-carboxylate + NADH + 2 H(+)</text>
        <dbReference type="Rhea" id="RHEA:14105"/>
        <dbReference type="ChEBI" id="CHEBI:15378"/>
        <dbReference type="ChEBI" id="CHEBI:17388"/>
        <dbReference type="ChEBI" id="CHEBI:57540"/>
        <dbReference type="ChEBI" id="CHEBI:57945"/>
        <dbReference type="ChEBI" id="CHEBI:60039"/>
        <dbReference type="EC" id="1.5.1.2"/>
    </reaction>
</comment>
<evidence type="ECO:0000313" key="8">
    <source>
        <dbReference type="EMBL" id="MET1257141.1"/>
    </source>
</evidence>
<keyword evidence="3 4" id="KW-0560">Oxidoreductase</keyword>
<evidence type="ECO:0000313" key="9">
    <source>
        <dbReference type="Proteomes" id="UP001548189"/>
    </source>
</evidence>
<comment type="pathway">
    <text evidence="4">Amino-acid biosynthesis; L-proline biosynthesis; L-proline from L-glutamate 5-semialdehyde: step 1/1.</text>
</comment>
<dbReference type="GO" id="GO:0004735">
    <property type="term" value="F:pyrroline-5-carboxylate reductase activity"/>
    <property type="evidence" value="ECO:0007669"/>
    <property type="project" value="UniProtKB-EC"/>
</dbReference>
<dbReference type="SUPFAM" id="SSF48179">
    <property type="entry name" value="6-phosphogluconate dehydrogenase C-terminal domain-like"/>
    <property type="match status" value="1"/>
</dbReference>
<keyword evidence="2 4" id="KW-0521">NADP</keyword>
<dbReference type="NCBIfam" id="TIGR00112">
    <property type="entry name" value="proC"/>
    <property type="match status" value="1"/>
</dbReference>
<dbReference type="Pfam" id="PF14748">
    <property type="entry name" value="P5CR_dimer"/>
    <property type="match status" value="1"/>
</dbReference>
<evidence type="ECO:0000259" key="7">
    <source>
        <dbReference type="Pfam" id="PF14748"/>
    </source>
</evidence>
<name>A0ABV2BZ02_9GAMM</name>
<dbReference type="Proteomes" id="UP001548189">
    <property type="component" value="Unassembled WGS sequence"/>
</dbReference>
<dbReference type="Gene3D" id="1.10.3730.10">
    <property type="entry name" value="ProC C-terminal domain-like"/>
    <property type="match status" value="1"/>
</dbReference>
<dbReference type="InterPro" id="IPR028939">
    <property type="entry name" value="P5C_Rdtase_cat_N"/>
</dbReference>
<evidence type="ECO:0000256" key="5">
    <source>
        <dbReference type="NCBIfam" id="TIGR00112"/>
    </source>
</evidence>
<feature type="domain" description="Pyrroline-5-carboxylate reductase catalytic N-terminal" evidence="6">
    <location>
        <begin position="20"/>
        <end position="114"/>
    </location>
</feature>
<dbReference type="InterPro" id="IPR036291">
    <property type="entry name" value="NAD(P)-bd_dom_sf"/>
</dbReference>
<evidence type="ECO:0000256" key="2">
    <source>
        <dbReference type="ARBA" id="ARBA00022857"/>
    </source>
</evidence>
<dbReference type="EMBL" id="JBEVCJ010000036">
    <property type="protein sequence ID" value="MET1257141.1"/>
    <property type="molecule type" value="Genomic_DNA"/>
</dbReference>
<feature type="domain" description="Pyrroline-5-carboxylate reductase dimerisation" evidence="7">
    <location>
        <begin position="178"/>
        <end position="283"/>
    </location>
</feature>
<dbReference type="PANTHER" id="PTHR11645:SF0">
    <property type="entry name" value="PYRROLINE-5-CARBOXYLATE REDUCTASE 3"/>
    <property type="match status" value="1"/>
</dbReference>
<keyword evidence="9" id="KW-1185">Reference proteome</keyword>
<dbReference type="SUPFAM" id="SSF51735">
    <property type="entry name" value="NAD(P)-binding Rossmann-fold domains"/>
    <property type="match status" value="1"/>
</dbReference>
<protein>
    <recommendedName>
        <fullName evidence="4 5">Pyrroline-5-carboxylate reductase</fullName>
        <shortName evidence="4">P5C reductase</shortName>
        <shortName evidence="4">P5CR</shortName>
        <ecNumber evidence="4 5">1.5.1.2</ecNumber>
    </recommendedName>
    <alternativeName>
        <fullName evidence="4">PCA reductase</fullName>
    </alternativeName>
</protein>
<dbReference type="InterPro" id="IPR000304">
    <property type="entry name" value="Pyrroline-COOH_reductase"/>
</dbReference>
<comment type="function">
    <text evidence="4">Catalyzes the reduction of 1-pyrroline-5-carboxylate (PCA) to L-proline.</text>
</comment>
<comment type="subcellular location">
    <subcellularLocation>
        <location evidence="4">Cytoplasm</location>
    </subcellularLocation>
</comment>
<dbReference type="InterPro" id="IPR029036">
    <property type="entry name" value="P5CR_dimer"/>
</dbReference>
<keyword evidence="4" id="KW-0641">Proline biosynthesis</keyword>
<dbReference type="Pfam" id="PF03807">
    <property type="entry name" value="F420_oxidored"/>
    <property type="match status" value="1"/>
</dbReference>
<dbReference type="RefSeq" id="WP_353897724.1">
    <property type="nucleotide sequence ID" value="NZ_JBEVCJ010000036.1"/>
</dbReference>
<comment type="catalytic activity">
    <reaction evidence="4">
        <text>L-proline + NADP(+) = (S)-1-pyrroline-5-carboxylate + NADPH + 2 H(+)</text>
        <dbReference type="Rhea" id="RHEA:14109"/>
        <dbReference type="ChEBI" id="CHEBI:15378"/>
        <dbReference type="ChEBI" id="CHEBI:17388"/>
        <dbReference type="ChEBI" id="CHEBI:57783"/>
        <dbReference type="ChEBI" id="CHEBI:58349"/>
        <dbReference type="ChEBI" id="CHEBI:60039"/>
        <dbReference type="EC" id="1.5.1.2"/>
    </reaction>
</comment>
<evidence type="ECO:0000256" key="4">
    <source>
        <dbReference type="HAMAP-Rule" id="MF_01925"/>
    </source>
</evidence>
<dbReference type="Gene3D" id="3.40.50.720">
    <property type="entry name" value="NAD(P)-binding Rossmann-like Domain"/>
    <property type="match status" value="1"/>
</dbReference>
<evidence type="ECO:0000256" key="3">
    <source>
        <dbReference type="ARBA" id="ARBA00023002"/>
    </source>
</evidence>
<evidence type="ECO:0000256" key="1">
    <source>
        <dbReference type="ARBA" id="ARBA00005525"/>
    </source>
</evidence>
<keyword evidence="4" id="KW-0028">Amino-acid biosynthesis</keyword>
<evidence type="ECO:0000259" key="6">
    <source>
        <dbReference type="Pfam" id="PF03807"/>
    </source>
</evidence>